<name>A0A1E5WHD8_9POAL</name>
<feature type="compositionally biased region" description="Pro residues" evidence="1">
    <location>
        <begin position="104"/>
        <end position="115"/>
    </location>
</feature>
<feature type="compositionally biased region" description="Basic residues" evidence="1">
    <location>
        <begin position="64"/>
        <end position="99"/>
    </location>
</feature>
<comment type="caution">
    <text evidence="2">The sequence shown here is derived from an EMBL/GenBank/DDBJ whole genome shotgun (WGS) entry which is preliminary data.</text>
</comment>
<feature type="compositionally biased region" description="Basic residues" evidence="1">
    <location>
        <begin position="159"/>
        <end position="178"/>
    </location>
</feature>
<reference evidence="2 3" key="1">
    <citation type="submission" date="2016-09" db="EMBL/GenBank/DDBJ databases">
        <title>The draft genome of Dichanthelium oligosanthes: A C3 panicoid grass species.</title>
        <authorList>
            <person name="Studer A.J."/>
            <person name="Schnable J.C."/>
            <person name="Brutnell T.P."/>
        </authorList>
    </citation>
    <scope>NUCLEOTIDE SEQUENCE [LARGE SCALE GENOMIC DNA]</scope>
    <source>
        <strain evidence="3">cv. Kellogg 1175</strain>
        <tissue evidence="2">Leaf</tissue>
    </source>
</reference>
<evidence type="ECO:0000313" key="3">
    <source>
        <dbReference type="Proteomes" id="UP000095767"/>
    </source>
</evidence>
<evidence type="ECO:0000256" key="1">
    <source>
        <dbReference type="SAM" id="MobiDB-lite"/>
    </source>
</evidence>
<feature type="non-terminal residue" evidence="2">
    <location>
        <position position="1"/>
    </location>
</feature>
<gene>
    <name evidence="2" type="ORF">BAE44_0002203</name>
</gene>
<feature type="compositionally biased region" description="Basic residues" evidence="1">
    <location>
        <begin position="1"/>
        <end position="37"/>
    </location>
</feature>
<dbReference type="AlphaFoldDB" id="A0A1E5WHD8"/>
<evidence type="ECO:0000313" key="2">
    <source>
        <dbReference type="EMBL" id="OEL36778.1"/>
    </source>
</evidence>
<dbReference type="EMBL" id="LWDX02007964">
    <property type="protein sequence ID" value="OEL36778.1"/>
    <property type="molecule type" value="Genomic_DNA"/>
</dbReference>
<proteinExistence type="predicted"/>
<accession>A0A1E5WHD8</accession>
<sequence>LVRGHGRRLRARPRTPHPGALHRHVRAPPRRRGRRRARGDLRGHPHPPAPASGFGLLPAAVPRERHRRGVPQRRVVVGHRPLRARHPGHRRLRHRRVPPHPRGDPVPAPPRPPPPRLRRRGLGPLAGRHGGPPQARAQGLYGRGEGRGEEGPAGLRPVLVRRHGRQGRRRPQLRRRVLRSGGGRGRRAGEGHRVPALELHQAGRGARAPGERVPAGARRCRRGLLRWGVVAGSGAQGCWGG</sequence>
<keyword evidence="3" id="KW-1185">Reference proteome</keyword>
<protein>
    <submittedName>
        <fullName evidence="2">Uncharacterized protein</fullName>
    </submittedName>
</protein>
<feature type="region of interest" description="Disordered" evidence="1">
    <location>
        <begin position="1"/>
        <end position="194"/>
    </location>
</feature>
<feature type="compositionally biased region" description="Low complexity" evidence="1">
    <location>
        <begin position="122"/>
        <end position="133"/>
    </location>
</feature>
<organism evidence="2 3">
    <name type="scientific">Dichanthelium oligosanthes</name>
    <dbReference type="NCBI Taxonomy" id="888268"/>
    <lineage>
        <taxon>Eukaryota</taxon>
        <taxon>Viridiplantae</taxon>
        <taxon>Streptophyta</taxon>
        <taxon>Embryophyta</taxon>
        <taxon>Tracheophyta</taxon>
        <taxon>Spermatophyta</taxon>
        <taxon>Magnoliopsida</taxon>
        <taxon>Liliopsida</taxon>
        <taxon>Poales</taxon>
        <taxon>Poaceae</taxon>
        <taxon>PACMAD clade</taxon>
        <taxon>Panicoideae</taxon>
        <taxon>Panicodae</taxon>
        <taxon>Paniceae</taxon>
        <taxon>Dichantheliinae</taxon>
        <taxon>Dichanthelium</taxon>
    </lineage>
</organism>
<dbReference type="Proteomes" id="UP000095767">
    <property type="component" value="Unassembled WGS sequence"/>
</dbReference>